<feature type="compositionally biased region" description="Polar residues" evidence="1">
    <location>
        <begin position="46"/>
        <end position="61"/>
    </location>
</feature>
<feature type="compositionally biased region" description="Basic and acidic residues" evidence="1">
    <location>
        <begin position="121"/>
        <end position="130"/>
    </location>
</feature>
<proteinExistence type="predicted"/>
<evidence type="ECO:0000313" key="2">
    <source>
        <dbReference type="EMBL" id="THW45987.1"/>
    </source>
</evidence>
<evidence type="ECO:0000256" key="1">
    <source>
        <dbReference type="SAM" id="MobiDB-lite"/>
    </source>
</evidence>
<feature type="compositionally biased region" description="Basic residues" evidence="1">
    <location>
        <begin position="1"/>
        <end position="11"/>
    </location>
</feature>
<feature type="region of interest" description="Disordered" evidence="1">
    <location>
        <begin position="1"/>
        <end position="130"/>
    </location>
</feature>
<feature type="compositionally biased region" description="Polar residues" evidence="1">
    <location>
        <begin position="71"/>
        <end position="115"/>
    </location>
</feature>
<gene>
    <name evidence="2" type="ORF">D6D22_03271</name>
</gene>
<reference evidence="2 3" key="1">
    <citation type="submission" date="2018-10" db="EMBL/GenBank/DDBJ databases">
        <title>Fifty Aureobasidium pullulans genomes reveal a recombining polyextremotolerant generalist.</title>
        <authorList>
            <person name="Gostincar C."/>
            <person name="Turk M."/>
            <person name="Zajc J."/>
            <person name="Gunde-Cimerman N."/>
        </authorList>
    </citation>
    <scope>NUCLEOTIDE SEQUENCE [LARGE SCALE GENOMIC DNA]</scope>
    <source>
        <strain evidence="2 3">EXF-11013</strain>
    </source>
</reference>
<dbReference type="AlphaFoldDB" id="A0A4S8Y7R7"/>
<protein>
    <submittedName>
        <fullName evidence="2">Uncharacterized protein</fullName>
    </submittedName>
</protein>
<organism evidence="2 3">
    <name type="scientific">Aureobasidium pullulans</name>
    <name type="common">Black yeast</name>
    <name type="synonym">Pullularia pullulans</name>
    <dbReference type="NCBI Taxonomy" id="5580"/>
    <lineage>
        <taxon>Eukaryota</taxon>
        <taxon>Fungi</taxon>
        <taxon>Dikarya</taxon>
        <taxon>Ascomycota</taxon>
        <taxon>Pezizomycotina</taxon>
        <taxon>Dothideomycetes</taxon>
        <taxon>Dothideomycetidae</taxon>
        <taxon>Dothideales</taxon>
        <taxon>Saccotheciaceae</taxon>
        <taxon>Aureobasidium</taxon>
    </lineage>
</organism>
<dbReference type="EMBL" id="QZAL01000031">
    <property type="protein sequence ID" value="THW45987.1"/>
    <property type="molecule type" value="Genomic_DNA"/>
</dbReference>
<comment type="caution">
    <text evidence="2">The sequence shown here is derived from an EMBL/GenBank/DDBJ whole genome shotgun (WGS) entry which is preliminary data.</text>
</comment>
<evidence type="ECO:0000313" key="3">
    <source>
        <dbReference type="Proteomes" id="UP000310687"/>
    </source>
</evidence>
<sequence>MKGKLLWRLRSRAAERRPMGANQAEQKPSFHFSTSSNPTYADPAPSTHSIAPVSNKSTAMSAPNAGRQSPEPENQSSKQQAAPTAGNPNQQGAEPNEGSKQASDNQKDGLSSNPTGPLDQAAKEKTSKST</sequence>
<feature type="compositionally biased region" description="Polar residues" evidence="1">
    <location>
        <begin position="23"/>
        <end position="39"/>
    </location>
</feature>
<name>A0A4S8Y7R7_AURPU</name>
<dbReference type="Proteomes" id="UP000310687">
    <property type="component" value="Unassembled WGS sequence"/>
</dbReference>
<accession>A0A4S8Y7R7</accession>